<dbReference type="InterPro" id="IPR049733">
    <property type="entry name" value="CCDC61_N"/>
</dbReference>
<dbReference type="STRING" id="246404.A0A507F5X8"/>
<dbReference type="AlphaFoldDB" id="A0A507F5X8"/>
<evidence type="ECO:0000313" key="3">
    <source>
        <dbReference type="Proteomes" id="UP000320333"/>
    </source>
</evidence>
<feature type="region of interest" description="Disordered" evidence="1">
    <location>
        <begin position="148"/>
        <end position="171"/>
    </location>
</feature>
<feature type="compositionally biased region" description="Polar residues" evidence="1">
    <location>
        <begin position="373"/>
        <end position="384"/>
    </location>
</feature>
<feature type="compositionally biased region" description="Low complexity" evidence="1">
    <location>
        <begin position="396"/>
        <end position="410"/>
    </location>
</feature>
<organism evidence="2 3">
    <name type="scientific">Chytriomyces confervae</name>
    <dbReference type="NCBI Taxonomy" id="246404"/>
    <lineage>
        <taxon>Eukaryota</taxon>
        <taxon>Fungi</taxon>
        <taxon>Fungi incertae sedis</taxon>
        <taxon>Chytridiomycota</taxon>
        <taxon>Chytridiomycota incertae sedis</taxon>
        <taxon>Chytridiomycetes</taxon>
        <taxon>Chytridiales</taxon>
        <taxon>Chytriomycetaceae</taxon>
        <taxon>Chytriomyces</taxon>
    </lineage>
</organism>
<gene>
    <name evidence="2" type="ORF">CcCBS67573_g06328</name>
</gene>
<feature type="region of interest" description="Disordered" evidence="1">
    <location>
        <begin position="455"/>
        <end position="476"/>
    </location>
</feature>
<keyword evidence="3" id="KW-1185">Reference proteome</keyword>
<feature type="compositionally biased region" description="Basic residues" evidence="1">
    <location>
        <begin position="501"/>
        <end position="511"/>
    </location>
</feature>
<feature type="compositionally biased region" description="Polar residues" evidence="1">
    <location>
        <begin position="326"/>
        <end position="346"/>
    </location>
</feature>
<feature type="region of interest" description="Disordered" evidence="1">
    <location>
        <begin position="491"/>
        <end position="514"/>
    </location>
</feature>
<dbReference type="OrthoDB" id="568137at2759"/>
<feature type="region of interest" description="Disordered" evidence="1">
    <location>
        <begin position="317"/>
        <end position="412"/>
    </location>
</feature>
<dbReference type="EMBL" id="QEAP01000264">
    <property type="protein sequence ID" value="TPX71017.1"/>
    <property type="molecule type" value="Genomic_DNA"/>
</dbReference>
<comment type="caution">
    <text evidence="2">The sequence shown here is derived from an EMBL/GenBank/DDBJ whole genome shotgun (WGS) entry which is preliminary data.</text>
</comment>
<sequence length="559" mass="62539">MIASTQQIKLRGLSFDIRLQINAGESLSIELDAAHSSSGVKRWSGSFSSQYIEQVTKKTGNFKRFTVFCEMISAASSNNNHSSLSGQANVSLDLISVADLAPESAADMALVECDKLYLVLTYAVAFDRVHYPLPLQKVEAQQRQPAIYIPPQDSGKQQSLRASVPPSINPDNQLRALEETVRACEMEIHSLKLEKEHHLRELAYLMRENDKLRYATKHSESTNQETSRRNNATNNILVSEMPDLFKTLFKGITGNPSHSDTFKKSVKALQRLVGKLLDVSSPTRVQSTTHPFIFRPLIILTKLRIHTTADAIFESTRDKDIRSKQHSSIQRDGSRQKSTSKPTQRSIPPKRFEPNAASPAYKPLKSRPLGASYGSSDHLQYNNSSRKKPAAKESPSRVSNSSSRNSSVTSARRRFDPTSYILEKELKLLAKREASQESLRSRQRSASFPRETVFSNVGVTGSGSVRTSAGGYSSSRNSSVVKANLYNENVKSGASRERTQTKRYSKPKNGAKKYQTDLNSLNAAQSYKARGARELDKKREEDIDKRLEFLQQYLTTLNQ</sequence>
<dbReference type="CDD" id="cd22284">
    <property type="entry name" value="HD_CCDC61_N"/>
    <property type="match status" value="1"/>
</dbReference>
<proteinExistence type="predicted"/>
<evidence type="ECO:0000256" key="1">
    <source>
        <dbReference type="SAM" id="MobiDB-lite"/>
    </source>
</evidence>
<feature type="compositionally biased region" description="Polar residues" evidence="1">
    <location>
        <begin position="455"/>
        <end position="467"/>
    </location>
</feature>
<protein>
    <submittedName>
        <fullName evidence="2">Uncharacterized protein</fullName>
    </submittedName>
</protein>
<evidence type="ECO:0000313" key="2">
    <source>
        <dbReference type="EMBL" id="TPX71017.1"/>
    </source>
</evidence>
<accession>A0A507F5X8</accession>
<name>A0A507F5X8_9FUNG</name>
<reference evidence="2 3" key="1">
    <citation type="journal article" date="2019" name="Sci. Rep.">
        <title>Comparative genomics of chytrid fungi reveal insights into the obligate biotrophic and pathogenic lifestyle of Synchytrium endobioticum.</title>
        <authorList>
            <person name="van de Vossenberg B.T.L.H."/>
            <person name="Warris S."/>
            <person name="Nguyen H.D.T."/>
            <person name="van Gent-Pelzer M.P.E."/>
            <person name="Joly D.L."/>
            <person name="van de Geest H.C."/>
            <person name="Bonants P.J.M."/>
            <person name="Smith D.S."/>
            <person name="Levesque C.A."/>
            <person name="van der Lee T.A.J."/>
        </authorList>
    </citation>
    <scope>NUCLEOTIDE SEQUENCE [LARGE SCALE GENOMIC DNA]</scope>
    <source>
        <strain evidence="2 3">CBS 675.73</strain>
    </source>
</reference>
<dbReference type="Proteomes" id="UP000320333">
    <property type="component" value="Unassembled WGS sequence"/>
</dbReference>